<organism evidence="1 2">
    <name type="scientific">Paraburkholderia ribeironis</name>
    <dbReference type="NCBI Taxonomy" id="1247936"/>
    <lineage>
        <taxon>Bacteria</taxon>
        <taxon>Pseudomonadati</taxon>
        <taxon>Pseudomonadota</taxon>
        <taxon>Betaproteobacteria</taxon>
        <taxon>Burkholderiales</taxon>
        <taxon>Burkholderiaceae</taxon>
        <taxon>Paraburkholderia</taxon>
    </lineage>
</organism>
<protein>
    <submittedName>
        <fullName evidence="1">Uncharacterized protein</fullName>
    </submittedName>
</protein>
<sequence length="84" mass="9411">MNFMLLEIFLQAFKTKAFLRTRMRGGNLCFQALPGPEVEYLAKGKVPTPLEFGVKLFDSESGSTGTRWRKACIRQGVGTGEQPR</sequence>
<gene>
    <name evidence="1" type="ORF">BN2475_140030</name>
</gene>
<dbReference type="AlphaFoldDB" id="A0A1N7RSR0"/>
<reference evidence="1 2" key="1">
    <citation type="submission" date="2016-12" db="EMBL/GenBank/DDBJ databases">
        <authorList>
            <person name="Song W.-J."/>
            <person name="Kurnit D.M."/>
        </authorList>
    </citation>
    <scope>NUCLEOTIDE SEQUENCE [LARGE SCALE GENOMIC DNA]</scope>
    <source>
        <strain evidence="1 2">STM7296</strain>
    </source>
</reference>
<dbReference type="OrthoDB" id="9762730at2"/>
<evidence type="ECO:0000313" key="1">
    <source>
        <dbReference type="EMBL" id="SIT38154.1"/>
    </source>
</evidence>
<keyword evidence="2" id="KW-1185">Reference proteome</keyword>
<accession>A0A1N7RSR0</accession>
<name>A0A1N7RSR0_9BURK</name>
<dbReference type="EMBL" id="CYGX02000014">
    <property type="protein sequence ID" value="SIT38154.1"/>
    <property type="molecule type" value="Genomic_DNA"/>
</dbReference>
<dbReference type="STRING" id="1247936.BN2475_140030"/>
<proteinExistence type="predicted"/>
<evidence type="ECO:0000313" key="2">
    <source>
        <dbReference type="Proteomes" id="UP000187012"/>
    </source>
</evidence>
<dbReference type="Proteomes" id="UP000187012">
    <property type="component" value="Unassembled WGS sequence"/>
</dbReference>